<dbReference type="InterPro" id="IPR014861">
    <property type="entry name" value="CNP1-like_dom"/>
</dbReference>
<accession>L0GVZ7</accession>
<dbReference type="HOGENOM" id="CLU_099352_2_0_6"/>
<sequence length="193" mass="21229">MIEPPRSLLALVLVMLATPLPAAFRDDAFVPDQGPPTPSSVKEGEPWSEGPTTLPPWPKDGDLIYFPVDGPAEPFRYAIDGRNLVVGDDGVVRYTLIAESASGARNIAVEGIRCTPHGQYRIYAYGAAGRFTPVAEAEWQRIGRDGSEGYRDDLWRTYLCVPLKFAPRPRADILRALKRGRVSRLEGTGFMAD</sequence>
<evidence type="ECO:0000313" key="4">
    <source>
        <dbReference type="EMBL" id="AGA90161.1"/>
    </source>
</evidence>
<feature type="domain" description="CNP1-like uncharacterised" evidence="3">
    <location>
        <begin position="43"/>
        <end position="178"/>
    </location>
</feature>
<dbReference type="eggNOG" id="ENOG5031TYQ">
    <property type="taxonomic scope" value="Bacteria"/>
</dbReference>
<organism evidence="4 5">
    <name type="scientific">Thioflavicoccus mobilis 8321</name>
    <dbReference type="NCBI Taxonomy" id="765912"/>
    <lineage>
        <taxon>Bacteria</taxon>
        <taxon>Pseudomonadati</taxon>
        <taxon>Pseudomonadota</taxon>
        <taxon>Gammaproteobacteria</taxon>
        <taxon>Chromatiales</taxon>
        <taxon>Chromatiaceae</taxon>
        <taxon>Thioflavicoccus</taxon>
    </lineage>
</organism>
<dbReference type="STRING" id="765912.Thimo_1367"/>
<gene>
    <name evidence="4" type="ORF">Thimo_1367</name>
</gene>
<name>L0GVZ7_9GAMM</name>
<dbReference type="AlphaFoldDB" id="L0GVZ7"/>
<dbReference type="OrthoDB" id="7066954at2"/>
<protein>
    <submittedName>
        <fullName evidence="4">CNP1-like family</fullName>
    </submittedName>
</protein>
<keyword evidence="2" id="KW-0732">Signal</keyword>
<keyword evidence="5" id="KW-1185">Reference proteome</keyword>
<proteinExistence type="predicted"/>
<evidence type="ECO:0000259" key="3">
    <source>
        <dbReference type="Pfam" id="PF08750"/>
    </source>
</evidence>
<dbReference type="RefSeq" id="WP_015280305.1">
    <property type="nucleotide sequence ID" value="NC_019940.1"/>
</dbReference>
<evidence type="ECO:0000256" key="1">
    <source>
        <dbReference type="SAM" id="MobiDB-lite"/>
    </source>
</evidence>
<evidence type="ECO:0000313" key="5">
    <source>
        <dbReference type="Proteomes" id="UP000010816"/>
    </source>
</evidence>
<evidence type="ECO:0000256" key="2">
    <source>
        <dbReference type="SAM" id="SignalP"/>
    </source>
</evidence>
<dbReference type="Pfam" id="PF08750">
    <property type="entry name" value="CNP1"/>
    <property type="match status" value="1"/>
</dbReference>
<feature type="chain" id="PRO_5003943157" evidence="2">
    <location>
        <begin position="23"/>
        <end position="193"/>
    </location>
</feature>
<dbReference type="EMBL" id="CP003051">
    <property type="protein sequence ID" value="AGA90161.1"/>
    <property type="molecule type" value="Genomic_DNA"/>
</dbReference>
<dbReference type="KEGG" id="tmb:Thimo_1367"/>
<dbReference type="Proteomes" id="UP000010816">
    <property type="component" value="Chromosome"/>
</dbReference>
<feature type="signal peptide" evidence="2">
    <location>
        <begin position="1"/>
        <end position="22"/>
    </location>
</feature>
<feature type="region of interest" description="Disordered" evidence="1">
    <location>
        <begin position="27"/>
        <end position="56"/>
    </location>
</feature>
<reference evidence="4 5" key="1">
    <citation type="submission" date="2011-09" db="EMBL/GenBank/DDBJ databases">
        <title>Complete sequence of chromosome of Thioflavicoccus mobilis 8321.</title>
        <authorList>
            <consortium name="US DOE Joint Genome Institute"/>
            <person name="Lucas S."/>
            <person name="Han J."/>
            <person name="Lapidus A."/>
            <person name="Cheng J.-F."/>
            <person name="Goodwin L."/>
            <person name="Pitluck S."/>
            <person name="Peters L."/>
            <person name="Ovchinnikova G."/>
            <person name="Lu M."/>
            <person name="Detter J.C."/>
            <person name="Han C."/>
            <person name="Tapia R."/>
            <person name="Land M."/>
            <person name="Hauser L."/>
            <person name="Kyrpides N."/>
            <person name="Ivanova N."/>
            <person name="Pagani I."/>
            <person name="Vogl K."/>
            <person name="Liu Z."/>
            <person name="Imhoff J."/>
            <person name="Thiel V."/>
            <person name="Frigaard N.-U."/>
            <person name="Bryant D."/>
            <person name="Woyke T."/>
        </authorList>
    </citation>
    <scope>NUCLEOTIDE SEQUENCE [LARGE SCALE GENOMIC DNA]</scope>
    <source>
        <strain evidence="4 5">8321</strain>
    </source>
</reference>